<feature type="compositionally biased region" description="Basic and acidic residues" evidence="1">
    <location>
        <begin position="352"/>
        <end position="361"/>
    </location>
</feature>
<organism evidence="2 3">
    <name type="scientific">Arthrobacter phage DrYang</name>
    <dbReference type="NCBI Taxonomy" id="2686080"/>
    <lineage>
        <taxon>Viruses</taxon>
        <taxon>Duplodnaviria</taxon>
        <taxon>Heunggongvirae</taxon>
        <taxon>Uroviricota</taxon>
        <taxon>Caudoviricetes</taxon>
        <taxon>Klausavirus</taxon>
        <taxon>Klausavirus dryang</taxon>
    </lineage>
</organism>
<dbReference type="Proteomes" id="UP000438167">
    <property type="component" value="Segment"/>
</dbReference>
<keyword evidence="3" id="KW-1185">Reference proteome</keyword>
<accession>A0A6B9JKS4</accession>
<evidence type="ECO:0000256" key="1">
    <source>
        <dbReference type="SAM" id="MobiDB-lite"/>
    </source>
</evidence>
<dbReference type="RefSeq" id="YP_009886020.1">
    <property type="nucleotide sequence ID" value="NC_049489.1"/>
</dbReference>
<dbReference type="EMBL" id="MN703411">
    <property type="protein sequence ID" value="QGZ17197.1"/>
    <property type="molecule type" value="Genomic_DNA"/>
</dbReference>
<dbReference type="GeneID" id="55815426"/>
<protein>
    <submittedName>
        <fullName evidence="2">Uncharacterized protein</fullName>
    </submittedName>
</protein>
<gene>
    <name evidence="2" type="primary">98</name>
    <name evidence="2" type="ORF">SEA_DRYANG_98</name>
</gene>
<dbReference type="KEGG" id="vg:55815426"/>
<proteinExistence type="predicted"/>
<feature type="region of interest" description="Disordered" evidence="1">
    <location>
        <begin position="349"/>
        <end position="372"/>
    </location>
</feature>
<evidence type="ECO:0000313" key="2">
    <source>
        <dbReference type="EMBL" id="QGZ17197.1"/>
    </source>
</evidence>
<evidence type="ECO:0000313" key="3">
    <source>
        <dbReference type="Proteomes" id="UP000438167"/>
    </source>
</evidence>
<name>A0A6B9JKS4_9CAUD</name>
<reference evidence="2 3" key="1">
    <citation type="submission" date="2019-11" db="EMBL/GenBank/DDBJ databases">
        <authorList>
            <person name="Donovan J."/>
            <person name="Schaffer R."/>
            <person name="Bae M.S."/>
            <person name="Gitobu P.N."/>
            <person name="Guan P."/>
            <person name="Olavarrieta M.P."/>
            <person name="Perez Cortez K."/>
            <person name="Tozier F.G."/>
            <person name="Vasilopoulos H."/>
            <person name="Zhang S."/>
            <person name="Kapinos A."/>
            <person name="Freise A.C."/>
            <person name="Moberg-Parker J."/>
            <person name="Garlena R.A."/>
            <person name="Russell D.A."/>
            <person name="Pope W.H."/>
            <person name="Jacobs-Sera D."/>
            <person name="Hatfull G.F."/>
        </authorList>
    </citation>
    <scope>NUCLEOTIDE SEQUENCE [LARGE SCALE GENOMIC DNA]</scope>
</reference>
<sequence length="372" mass="41053">MEAATPVYTSTVDNDYGHRTVTNTQTGHVIADGDFVTIGKAKTEWRVCYVYVDGRVQLERQAHSPKRGMTRRFEQMENLTVTYSPTRDSEEAPKVEEVAAEERPAVKTTRNEVTYFGRRCVVTTIQHEANPMGLRTIRTEWVDAADPRNGGWAAGTVAEKVVKGDGRDASTFEVLTPEHMVSHTPNPKPKLTKKAQAEYDAWAARIEAEGIHVGQEVMATRVETDARDYVTNQWEEPATIVELRNFDALVQFEDGTRGSSGLGLRVRTDTPTGLLHPKQEVFNVSANLDGRTVVETVTVKGDIGRARSVAGMLACKYGLGKLSIGFTSYALEYHDGQNGGGVEIEDMDADDPWEHGPHDEELTAEMNAPIGD</sequence>